<dbReference type="OrthoDB" id="10512801at2759"/>
<reference evidence="2 3" key="1">
    <citation type="submission" date="2014-04" db="EMBL/GenBank/DDBJ databases">
        <title>Evolutionary Origins and Diversification of the Mycorrhizal Mutualists.</title>
        <authorList>
            <consortium name="DOE Joint Genome Institute"/>
            <consortium name="Mycorrhizal Genomics Consortium"/>
            <person name="Kohler A."/>
            <person name="Kuo A."/>
            <person name="Nagy L.G."/>
            <person name="Floudas D."/>
            <person name="Copeland A."/>
            <person name="Barry K.W."/>
            <person name="Cichocki N."/>
            <person name="Veneault-Fourrey C."/>
            <person name="LaButti K."/>
            <person name="Lindquist E.A."/>
            <person name="Lipzen A."/>
            <person name="Lundell T."/>
            <person name="Morin E."/>
            <person name="Murat C."/>
            <person name="Riley R."/>
            <person name="Ohm R."/>
            <person name="Sun H."/>
            <person name="Tunlid A."/>
            <person name="Henrissat B."/>
            <person name="Grigoriev I.V."/>
            <person name="Hibbett D.S."/>
            <person name="Martin F."/>
        </authorList>
    </citation>
    <scope>NUCLEOTIDE SEQUENCE [LARGE SCALE GENOMIC DNA]</scope>
    <source>
        <strain evidence="2 3">Koide BX008</strain>
    </source>
</reference>
<evidence type="ECO:0000313" key="3">
    <source>
        <dbReference type="Proteomes" id="UP000054549"/>
    </source>
</evidence>
<dbReference type="InParanoid" id="A0A0C2WM89"/>
<feature type="domain" description="Ubiquitin-like" evidence="1">
    <location>
        <begin position="4"/>
        <end position="83"/>
    </location>
</feature>
<dbReference type="InterPro" id="IPR000626">
    <property type="entry name" value="Ubiquitin-like_dom"/>
</dbReference>
<name>A0A0C2WM89_AMAMK</name>
<dbReference type="SUPFAM" id="SSF54236">
    <property type="entry name" value="Ubiquitin-like"/>
    <property type="match status" value="1"/>
</dbReference>
<dbReference type="Proteomes" id="UP000054549">
    <property type="component" value="Unassembled WGS sequence"/>
</dbReference>
<protein>
    <recommendedName>
        <fullName evidence="1">Ubiquitin-like domain-containing protein</fullName>
    </recommendedName>
</protein>
<dbReference type="InterPro" id="IPR029071">
    <property type="entry name" value="Ubiquitin-like_domsf"/>
</dbReference>
<evidence type="ECO:0000313" key="2">
    <source>
        <dbReference type="EMBL" id="KIL57318.1"/>
    </source>
</evidence>
<proteinExistence type="predicted"/>
<dbReference type="PROSITE" id="PS50053">
    <property type="entry name" value="UBIQUITIN_2"/>
    <property type="match status" value="1"/>
</dbReference>
<dbReference type="AlphaFoldDB" id="A0A0C2WM89"/>
<organism evidence="2 3">
    <name type="scientific">Amanita muscaria (strain Koide BX008)</name>
    <dbReference type="NCBI Taxonomy" id="946122"/>
    <lineage>
        <taxon>Eukaryota</taxon>
        <taxon>Fungi</taxon>
        <taxon>Dikarya</taxon>
        <taxon>Basidiomycota</taxon>
        <taxon>Agaricomycotina</taxon>
        <taxon>Agaricomycetes</taxon>
        <taxon>Agaricomycetidae</taxon>
        <taxon>Agaricales</taxon>
        <taxon>Pluteineae</taxon>
        <taxon>Amanitaceae</taxon>
        <taxon>Amanita</taxon>
    </lineage>
</organism>
<accession>A0A0C2WM89</accession>
<dbReference type="EMBL" id="KN818374">
    <property type="protein sequence ID" value="KIL57318.1"/>
    <property type="molecule type" value="Genomic_DNA"/>
</dbReference>
<evidence type="ECO:0000259" key="1">
    <source>
        <dbReference type="PROSITE" id="PS50053"/>
    </source>
</evidence>
<sequence length="303" mass="34399">MGEVKLYFKLVETAQYVPSGSEGYTAEKDQTIQDLKTNVASYYDLQNLTPSWLFKLNSDAGVELDNSKTVKDCGLKDNDVLFIHDPDLVKISCVEQGATKSVIWVRRTDTVETVKNRAKASQAKDYDFVLQIQGSSRKLEDYSTVSPFVGNISLNLETSLKTPREILNGLVEGKYRLFNNKSNTYINVHPSNLIPIASSVQATYFRVELVSNAVTTAPTIHIFFLDDSGIRRYFSWIRYGHDTITVLSTESRTWNPKATNTGQTQRYSLDWSDAYYLTTDDSKLTQIYDHAGNNKYQDWSFLP</sequence>
<gene>
    <name evidence="2" type="ORF">M378DRAFT_28008</name>
</gene>
<keyword evidence="3" id="KW-1185">Reference proteome</keyword>
<dbReference type="HOGENOM" id="CLU_918172_0_0_1"/>